<comment type="caution">
    <text evidence="1">The sequence shown here is derived from an EMBL/GenBank/DDBJ whole genome shotgun (WGS) entry which is preliminary data.</text>
</comment>
<name>A0A2W5KD80_9GAMM</name>
<accession>A0A2W5KD80</accession>
<organism evidence="1 2">
    <name type="scientific">Rhodanobacter denitrificans</name>
    <dbReference type="NCBI Taxonomy" id="666685"/>
    <lineage>
        <taxon>Bacteria</taxon>
        <taxon>Pseudomonadati</taxon>
        <taxon>Pseudomonadota</taxon>
        <taxon>Gammaproteobacteria</taxon>
        <taxon>Lysobacterales</taxon>
        <taxon>Rhodanobacteraceae</taxon>
        <taxon>Rhodanobacter</taxon>
    </lineage>
</organism>
<gene>
    <name evidence="1" type="ORF">DI564_10005</name>
</gene>
<protein>
    <submittedName>
        <fullName evidence="1">Uncharacterized protein</fullName>
    </submittedName>
</protein>
<dbReference type="EMBL" id="QFPO01000007">
    <property type="protein sequence ID" value="PZQ14821.1"/>
    <property type="molecule type" value="Genomic_DNA"/>
</dbReference>
<evidence type="ECO:0000313" key="2">
    <source>
        <dbReference type="Proteomes" id="UP000249046"/>
    </source>
</evidence>
<proteinExistence type="predicted"/>
<sequence length="250" mass="26612">MESPMNHLRPVLSSAIAACALILSGCSGKADGLTDAELSKLLHTDGQPDYRVDASAVDCLRAWSGDASLQQGLPAAYQGDHKDECRRTVQGWLDDPARNPQQLLFTDLAKPKPTRRAMDLLAALPPAPNAPAAAVAPPPPPAPIEAAPANTFQPVGDTVEQQFNSAADEVDYLCQQARQIIERSGVSNADLNRRVNDCVKNAGELRAQMSAETANQSGWGQSAATKAAQMHVRDAQTLLSDVQRAADAKR</sequence>
<dbReference type="Proteomes" id="UP000249046">
    <property type="component" value="Unassembled WGS sequence"/>
</dbReference>
<reference evidence="1 2" key="1">
    <citation type="submission" date="2017-08" db="EMBL/GenBank/DDBJ databases">
        <title>Infants hospitalized years apart are colonized by the same room-sourced microbial strains.</title>
        <authorList>
            <person name="Brooks B."/>
            <person name="Olm M.R."/>
            <person name="Firek B.A."/>
            <person name="Baker R."/>
            <person name="Thomas B.C."/>
            <person name="Morowitz M.J."/>
            <person name="Banfield J.F."/>
        </authorList>
    </citation>
    <scope>NUCLEOTIDE SEQUENCE [LARGE SCALE GENOMIC DNA]</scope>
    <source>
        <strain evidence="1">S2_005_003_R2_42</strain>
    </source>
</reference>
<dbReference type="AlphaFoldDB" id="A0A2W5KD80"/>
<evidence type="ECO:0000313" key="1">
    <source>
        <dbReference type="EMBL" id="PZQ14821.1"/>
    </source>
</evidence>